<feature type="transmembrane region" description="Helical" evidence="1">
    <location>
        <begin position="74"/>
        <end position="95"/>
    </location>
</feature>
<dbReference type="Proteomes" id="UP000256774">
    <property type="component" value="Unassembled WGS sequence"/>
</dbReference>
<dbReference type="RefSeq" id="WP_147300250.1">
    <property type="nucleotide sequence ID" value="NZ_QUNR01000001.1"/>
</dbReference>
<accession>A0A3E0H9D6</accession>
<keyword evidence="3" id="KW-1185">Reference proteome</keyword>
<protein>
    <submittedName>
        <fullName evidence="2">Uncharacterized protein</fullName>
    </submittedName>
</protein>
<name>A0A3E0H9D6_9GAMM</name>
<keyword evidence="1" id="KW-1133">Transmembrane helix</keyword>
<reference evidence="2 3" key="1">
    <citation type="submission" date="2018-08" db="EMBL/GenBank/DDBJ databases">
        <title>Genomic Encyclopedia of Type Strains, Phase IV (KMG-IV): sequencing the most valuable type-strain genomes for metagenomic binning, comparative biology and taxonomic classification.</title>
        <authorList>
            <person name="Goeker M."/>
        </authorList>
    </citation>
    <scope>NUCLEOTIDE SEQUENCE [LARGE SCALE GENOMIC DNA]</scope>
    <source>
        <strain evidence="2 3">DSM 26022</strain>
    </source>
</reference>
<feature type="transmembrane region" description="Helical" evidence="1">
    <location>
        <begin position="177"/>
        <end position="202"/>
    </location>
</feature>
<proteinExistence type="predicted"/>
<keyword evidence="1" id="KW-0812">Transmembrane</keyword>
<gene>
    <name evidence="2" type="ORF">DFR26_0319</name>
</gene>
<comment type="caution">
    <text evidence="2">The sequence shown here is derived from an EMBL/GenBank/DDBJ whole genome shotgun (WGS) entry which is preliminary data.</text>
</comment>
<evidence type="ECO:0000313" key="2">
    <source>
        <dbReference type="EMBL" id="REH40120.1"/>
    </source>
</evidence>
<feature type="transmembrane region" description="Helical" evidence="1">
    <location>
        <begin position="32"/>
        <end position="53"/>
    </location>
</feature>
<sequence length="222" mass="25130">MADAEFDFFSDAPISDASIIQLPPEPSAWLSVGGPIALVFMFLAICFLLRWFIPYKDPKLSFSLRDLPVAAQRGIGLATILFGVAFFFGLAEVHYQIGLHGSTEAYFANMSHGKLIAFTHAHLFGFTTAIFIIGIPFSMHFNRLNWYQWVFPAGLAAAMTDIVSWWGIKYISPNFDYVTMACGAVYGGAYLWMLIGMIRVIFFPQLRWFPDYLNEQRARRNP</sequence>
<organism evidence="2 3">
    <name type="scientific">Paraperlucidibaca baekdonensis</name>
    <dbReference type="NCBI Taxonomy" id="748120"/>
    <lineage>
        <taxon>Bacteria</taxon>
        <taxon>Pseudomonadati</taxon>
        <taxon>Pseudomonadota</taxon>
        <taxon>Gammaproteobacteria</taxon>
        <taxon>Moraxellales</taxon>
        <taxon>Moraxellaceae</taxon>
        <taxon>Paraperlucidibaca</taxon>
    </lineage>
</organism>
<evidence type="ECO:0000256" key="1">
    <source>
        <dbReference type="SAM" id="Phobius"/>
    </source>
</evidence>
<evidence type="ECO:0000313" key="3">
    <source>
        <dbReference type="Proteomes" id="UP000256774"/>
    </source>
</evidence>
<feature type="transmembrane region" description="Helical" evidence="1">
    <location>
        <begin position="149"/>
        <end position="171"/>
    </location>
</feature>
<dbReference type="OrthoDB" id="6717144at2"/>
<dbReference type="AlphaFoldDB" id="A0A3E0H9D6"/>
<dbReference type="EMBL" id="QUNR01000001">
    <property type="protein sequence ID" value="REH40120.1"/>
    <property type="molecule type" value="Genomic_DNA"/>
</dbReference>
<feature type="transmembrane region" description="Helical" evidence="1">
    <location>
        <begin position="115"/>
        <end position="137"/>
    </location>
</feature>
<keyword evidence="1" id="KW-0472">Membrane</keyword>